<feature type="compositionally biased region" description="Acidic residues" evidence="1">
    <location>
        <begin position="400"/>
        <end position="410"/>
    </location>
</feature>
<dbReference type="PANTHER" id="PTHR35169:SF1">
    <property type="entry name" value="PROLYL 4-HYDROXYLASE ALPHA SUBUNIT FE(2+) 2OG DIOXYGENASE DOMAIN-CONTAINING PROTEIN"/>
    <property type="match status" value="1"/>
</dbReference>
<comment type="caution">
    <text evidence="2">The sequence shown here is derived from an EMBL/GenBank/DDBJ whole genome shotgun (WGS) entry which is preliminary data.</text>
</comment>
<gene>
    <name evidence="2" type="ORF">CEUSTIGMA_g12630.t1</name>
</gene>
<dbReference type="OrthoDB" id="5952526at2759"/>
<keyword evidence="3" id="KW-1185">Reference proteome</keyword>
<dbReference type="EMBL" id="BEGY01000155">
    <property type="protein sequence ID" value="GAX85210.1"/>
    <property type="molecule type" value="Genomic_DNA"/>
</dbReference>
<dbReference type="Proteomes" id="UP000232323">
    <property type="component" value="Unassembled WGS sequence"/>
</dbReference>
<name>A0A250XQY4_9CHLO</name>
<feature type="region of interest" description="Disordered" evidence="1">
    <location>
        <begin position="387"/>
        <end position="410"/>
    </location>
</feature>
<accession>A0A250XQY4</accession>
<dbReference type="Gene3D" id="2.60.120.620">
    <property type="entry name" value="q2cbj1_9rhob like domain"/>
    <property type="match status" value="1"/>
</dbReference>
<dbReference type="AlphaFoldDB" id="A0A250XQY4"/>
<organism evidence="2 3">
    <name type="scientific">Chlamydomonas eustigma</name>
    <dbReference type="NCBI Taxonomy" id="1157962"/>
    <lineage>
        <taxon>Eukaryota</taxon>
        <taxon>Viridiplantae</taxon>
        <taxon>Chlorophyta</taxon>
        <taxon>core chlorophytes</taxon>
        <taxon>Chlorophyceae</taxon>
        <taxon>CS clade</taxon>
        <taxon>Chlamydomonadales</taxon>
        <taxon>Chlamydomonadaceae</taxon>
        <taxon>Chlamydomonas</taxon>
    </lineage>
</organism>
<protein>
    <recommendedName>
        <fullName evidence="4">Fe2OG dioxygenase domain-containing protein</fullName>
    </recommendedName>
</protein>
<sequence>MPAFTAHSRHDAISMMLPRRMGRAKQHVMPLAKSLFSTSPSTTEHSTAIKSFNENTVGVVDLSPAAAAALQQRQAILFIGFDAAEVELVRTNISSLIPEVSMSSTDQNGHQCINSSTGYHTTPADTEGGTTVEVSVSVLNLGRTASFRTLTDILQVLQHLDDHAVREMEAADASLAEGRVVLLCGGELQQYGAMINNWLLDIGVAPAVVGARVPERHDDLAVSEVVQQLRMSHARYHELLQPMRMQTGVYPPKDARVIMNAVLDAGEVPSTSLPGQYRQDEGHLVVLDGLCSDSERTQILDWITSPGHDHSGVPPAARWEQACVDRAGDQATWGLRPEVLEALQHEPPEALVAVQSRLAALYHEYDICHMPASQLSDGTAVRRRIPDAAGERKEDGAVGEGDEEQEEEEEEEEEVLSSFVGNAVMVGDPCAWHVDADPSSFPPSSPWVHNYGYYHNREPGKPLFVSMLMYLNDTWPEDYHSETLFLDPESQTGVFVRPAAGRVVLMDQDVPHRISQPSSEAGSRPRYSLVWKLVFFPKETSKAVSVPTLSRKEWGEPVRYGSANSRYGVMAWCEKD</sequence>
<reference evidence="2 3" key="1">
    <citation type="submission" date="2017-08" db="EMBL/GenBank/DDBJ databases">
        <title>Acidophilic green algal genome provides insights into adaptation to an acidic environment.</title>
        <authorList>
            <person name="Hirooka S."/>
            <person name="Hirose Y."/>
            <person name="Kanesaki Y."/>
            <person name="Higuchi S."/>
            <person name="Fujiwara T."/>
            <person name="Onuma R."/>
            <person name="Era A."/>
            <person name="Ohbayashi R."/>
            <person name="Uzuka A."/>
            <person name="Nozaki H."/>
            <person name="Yoshikawa H."/>
            <person name="Miyagishima S.Y."/>
        </authorList>
    </citation>
    <scope>NUCLEOTIDE SEQUENCE [LARGE SCALE GENOMIC DNA]</scope>
    <source>
        <strain evidence="2 3">NIES-2499</strain>
    </source>
</reference>
<evidence type="ECO:0000256" key="1">
    <source>
        <dbReference type="SAM" id="MobiDB-lite"/>
    </source>
</evidence>
<proteinExistence type="predicted"/>
<evidence type="ECO:0000313" key="2">
    <source>
        <dbReference type="EMBL" id="GAX85210.1"/>
    </source>
</evidence>
<dbReference type="STRING" id="1157962.A0A250XQY4"/>
<feature type="compositionally biased region" description="Basic and acidic residues" evidence="1">
    <location>
        <begin position="387"/>
        <end position="396"/>
    </location>
</feature>
<evidence type="ECO:0008006" key="4">
    <source>
        <dbReference type="Google" id="ProtNLM"/>
    </source>
</evidence>
<evidence type="ECO:0000313" key="3">
    <source>
        <dbReference type="Proteomes" id="UP000232323"/>
    </source>
</evidence>
<dbReference type="PANTHER" id="PTHR35169">
    <property type="entry name" value="FE2OG DIOXYGENASE DOMAIN-CONTAINING PROTEIN"/>
    <property type="match status" value="1"/>
</dbReference>